<evidence type="ECO:0000313" key="4">
    <source>
        <dbReference type="Proteomes" id="UP001214250"/>
    </source>
</evidence>
<evidence type="ECO:0000259" key="2">
    <source>
        <dbReference type="Pfam" id="PF22725"/>
    </source>
</evidence>
<evidence type="ECO:0000259" key="1">
    <source>
        <dbReference type="Pfam" id="PF01408"/>
    </source>
</evidence>
<keyword evidence="4" id="KW-1185">Reference proteome</keyword>
<gene>
    <name evidence="3" type="ORF">PQO03_07330</name>
</gene>
<evidence type="ECO:0000313" key="3">
    <source>
        <dbReference type="EMBL" id="WDE95529.1"/>
    </source>
</evidence>
<dbReference type="Proteomes" id="UP001214250">
    <property type="component" value="Chromosome 1"/>
</dbReference>
<name>A0ABY7VRX1_9BACT</name>
<dbReference type="Gene3D" id="3.40.50.720">
    <property type="entry name" value="NAD(P)-binding Rossmann-like Domain"/>
    <property type="match status" value="1"/>
</dbReference>
<feature type="domain" description="Gfo/Idh/MocA-like oxidoreductase N-terminal" evidence="1">
    <location>
        <begin position="6"/>
        <end position="120"/>
    </location>
</feature>
<dbReference type="PANTHER" id="PTHR43249:SF1">
    <property type="entry name" value="D-GLUCOSIDE 3-DEHYDROGENASE"/>
    <property type="match status" value="1"/>
</dbReference>
<dbReference type="InterPro" id="IPR055170">
    <property type="entry name" value="GFO_IDH_MocA-like_dom"/>
</dbReference>
<dbReference type="PANTHER" id="PTHR43249">
    <property type="entry name" value="UDP-N-ACETYL-2-AMINO-2-DEOXY-D-GLUCURONATE OXIDASE"/>
    <property type="match status" value="1"/>
</dbReference>
<reference evidence="3 4" key="1">
    <citation type="submission" date="2023-02" db="EMBL/GenBank/DDBJ databases">
        <title>Genome sequence of Lentisphaera profundi SAORIC-696.</title>
        <authorList>
            <person name="Kim e."/>
            <person name="Cho J.-C."/>
            <person name="Choi A."/>
            <person name="Kang I."/>
        </authorList>
    </citation>
    <scope>NUCLEOTIDE SEQUENCE [LARGE SCALE GENOMIC DNA]</scope>
    <source>
        <strain evidence="3 4">SAORIC-696</strain>
    </source>
</reference>
<dbReference type="SUPFAM" id="SSF55347">
    <property type="entry name" value="Glyceraldehyde-3-phosphate dehydrogenase-like, C-terminal domain"/>
    <property type="match status" value="1"/>
</dbReference>
<organism evidence="3 4">
    <name type="scientific">Lentisphaera profundi</name>
    <dbReference type="NCBI Taxonomy" id="1658616"/>
    <lineage>
        <taxon>Bacteria</taxon>
        <taxon>Pseudomonadati</taxon>
        <taxon>Lentisphaerota</taxon>
        <taxon>Lentisphaeria</taxon>
        <taxon>Lentisphaerales</taxon>
        <taxon>Lentisphaeraceae</taxon>
        <taxon>Lentisphaera</taxon>
    </lineage>
</organism>
<dbReference type="InterPro" id="IPR036291">
    <property type="entry name" value="NAD(P)-bd_dom_sf"/>
</dbReference>
<dbReference type="Pfam" id="PF22725">
    <property type="entry name" value="GFO_IDH_MocA_C3"/>
    <property type="match status" value="1"/>
</dbReference>
<feature type="domain" description="GFO/IDH/MocA-like oxidoreductase" evidence="2">
    <location>
        <begin position="134"/>
        <end position="257"/>
    </location>
</feature>
<dbReference type="Pfam" id="PF01408">
    <property type="entry name" value="GFO_IDH_MocA"/>
    <property type="match status" value="1"/>
</dbReference>
<dbReference type="Gene3D" id="3.30.360.10">
    <property type="entry name" value="Dihydrodipicolinate Reductase, domain 2"/>
    <property type="match status" value="1"/>
</dbReference>
<dbReference type="SUPFAM" id="SSF51735">
    <property type="entry name" value="NAD(P)-binding Rossmann-fold domains"/>
    <property type="match status" value="1"/>
</dbReference>
<proteinExistence type="predicted"/>
<sequence length="365" mass="39687">MSKKVFGIGIIGCGMIANFHAKAFAAMEGAKLVACFERSPERGEQFAETYGCSAYSDLDKMLANPAVDVVTICTPSGAHMEPAIAAAKAGKHVLVEKPADVSIDKIDAMIKAAEENNVQLASILPRRFNGGTIKLKEAVESGRFGQLTLVEAVTKWYRTQEYYDSGAWRGTWDLDGGGALMNQSIHTIDLLLNVAGDVDSVCAFADCLTHENIEVEDTAVAILNFKNGAKGIIQGSTSCFSEEGHAAEVNICGVNGSAFLKDDKFTHWEFRQEEDEDKKFMEEFGFDPDAGAAGAADPSAIDFSWHQRNFEEVLEAIREGRKVPADAYEGRKSVELIQAIYQSALNGGTKVTLPLEKAPELRRFK</sequence>
<dbReference type="InterPro" id="IPR052515">
    <property type="entry name" value="Gfo/Idh/MocA_Oxidoreductase"/>
</dbReference>
<dbReference type="InterPro" id="IPR000683">
    <property type="entry name" value="Gfo/Idh/MocA-like_OxRdtase_N"/>
</dbReference>
<protein>
    <submittedName>
        <fullName evidence="3">Gfo/Idh/MocA family oxidoreductase</fullName>
    </submittedName>
</protein>
<dbReference type="RefSeq" id="WP_274149161.1">
    <property type="nucleotide sequence ID" value="NZ_CP117811.1"/>
</dbReference>
<dbReference type="EMBL" id="CP117811">
    <property type="protein sequence ID" value="WDE95529.1"/>
    <property type="molecule type" value="Genomic_DNA"/>
</dbReference>
<accession>A0ABY7VRX1</accession>